<dbReference type="EMBL" id="JAHLQI010000007">
    <property type="protein sequence ID" value="MBU5491292.1"/>
    <property type="molecule type" value="Genomic_DNA"/>
</dbReference>
<gene>
    <name evidence="1" type="ORF">KQI75_11805</name>
</gene>
<organism evidence="1 2">
    <name type="scientific">Butyricicoccus intestinisimiae</name>
    <dbReference type="NCBI Taxonomy" id="2841509"/>
    <lineage>
        <taxon>Bacteria</taxon>
        <taxon>Bacillati</taxon>
        <taxon>Bacillota</taxon>
        <taxon>Clostridia</taxon>
        <taxon>Eubacteriales</taxon>
        <taxon>Butyricicoccaceae</taxon>
        <taxon>Butyricicoccus</taxon>
    </lineage>
</organism>
<accession>A0ABS6EUP8</accession>
<keyword evidence="2" id="KW-1185">Reference proteome</keyword>
<dbReference type="Proteomes" id="UP000783588">
    <property type="component" value="Unassembled WGS sequence"/>
</dbReference>
<protein>
    <recommendedName>
        <fullName evidence="3">DZANK-type domain-containing protein</fullName>
    </recommendedName>
</protein>
<comment type="caution">
    <text evidence="1">The sequence shown here is derived from an EMBL/GenBank/DDBJ whole genome shotgun (WGS) entry which is preliminary data.</text>
</comment>
<evidence type="ECO:0000313" key="1">
    <source>
        <dbReference type="EMBL" id="MBU5491292.1"/>
    </source>
</evidence>
<sequence>MALVKCPECNKEFSEHAECCPNCGCPMSVIEQQKEEEKIMQEPVVQEYAAKFKCEKCGGTEFHLKTIIPYLCGDCSNCGETCTVIRKLTDAEYIVAKRKIQEEIEAKKPHCPFCNSTNLKKIGAGSRLLSVGTLGLAGAKMGKTYHCNNCKANF</sequence>
<evidence type="ECO:0008006" key="3">
    <source>
        <dbReference type="Google" id="ProtNLM"/>
    </source>
</evidence>
<evidence type="ECO:0000313" key="2">
    <source>
        <dbReference type="Proteomes" id="UP000783588"/>
    </source>
</evidence>
<proteinExistence type="predicted"/>
<reference evidence="1 2" key="1">
    <citation type="submission" date="2021-06" db="EMBL/GenBank/DDBJ databases">
        <authorList>
            <person name="Sun Q."/>
            <person name="Li D."/>
        </authorList>
    </citation>
    <scope>NUCLEOTIDE SEQUENCE [LARGE SCALE GENOMIC DNA]</scope>
    <source>
        <strain evidence="1 2">MSJd-7</strain>
    </source>
</reference>
<dbReference type="RefSeq" id="WP_216471005.1">
    <property type="nucleotide sequence ID" value="NZ_JAHLQI010000007.1"/>
</dbReference>
<name>A0ABS6EUP8_9FIRM</name>